<dbReference type="EMBL" id="JAGIZA010000014">
    <property type="protein sequence ID" value="MBP0495142.1"/>
    <property type="molecule type" value="Genomic_DNA"/>
</dbReference>
<keyword evidence="3" id="KW-1185">Reference proteome</keyword>
<proteinExistence type="predicted"/>
<sequence>MLGLLWGTLGLIGPALAQTAGDVLGPAGVVPLTAPQPPARIIVDPPLAEPLSRGFVFIQYRAENLRIQPVFGPKATEVTPRIGHIHVTVDGAPWHWADASGEPIILVGLPPGTHAVEVILADANHRPLDRGEVSFTVPPAEHGGAGEHGRPR</sequence>
<evidence type="ECO:0000313" key="2">
    <source>
        <dbReference type="EMBL" id="MBP0495142.1"/>
    </source>
</evidence>
<reference evidence="2" key="1">
    <citation type="submission" date="2021-03" db="EMBL/GenBank/DDBJ databases">
        <authorList>
            <person name="So Y."/>
        </authorList>
    </citation>
    <scope>NUCLEOTIDE SEQUENCE</scope>
    <source>
        <strain evidence="2">SG15</strain>
    </source>
</reference>
<evidence type="ECO:0000313" key="3">
    <source>
        <dbReference type="Proteomes" id="UP000677537"/>
    </source>
</evidence>
<name>A0A940N6R8_9PROT</name>
<organism evidence="2 3">
    <name type="scientific">Roseomonas indoligenes</name>
    <dbReference type="NCBI Taxonomy" id="2820811"/>
    <lineage>
        <taxon>Bacteria</taxon>
        <taxon>Pseudomonadati</taxon>
        <taxon>Pseudomonadota</taxon>
        <taxon>Alphaproteobacteria</taxon>
        <taxon>Acetobacterales</taxon>
        <taxon>Roseomonadaceae</taxon>
        <taxon>Roseomonas</taxon>
    </lineage>
</organism>
<accession>A0A940N6R8</accession>
<feature type="signal peptide" evidence="1">
    <location>
        <begin position="1"/>
        <end position="17"/>
    </location>
</feature>
<protein>
    <recommendedName>
        <fullName evidence="4">DUF4399 domain-containing protein</fullName>
    </recommendedName>
</protein>
<keyword evidence="1" id="KW-0732">Signal</keyword>
<dbReference type="AlphaFoldDB" id="A0A940N6R8"/>
<evidence type="ECO:0000256" key="1">
    <source>
        <dbReference type="SAM" id="SignalP"/>
    </source>
</evidence>
<feature type="chain" id="PRO_5037921784" description="DUF4399 domain-containing protein" evidence="1">
    <location>
        <begin position="18"/>
        <end position="152"/>
    </location>
</feature>
<evidence type="ECO:0008006" key="4">
    <source>
        <dbReference type="Google" id="ProtNLM"/>
    </source>
</evidence>
<dbReference type="InterPro" id="IPR046133">
    <property type="entry name" value="DUF6130"/>
</dbReference>
<dbReference type="Proteomes" id="UP000677537">
    <property type="component" value="Unassembled WGS sequence"/>
</dbReference>
<dbReference type="Pfam" id="PF19625">
    <property type="entry name" value="DUF6130"/>
    <property type="match status" value="1"/>
</dbReference>
<gene>
    <name evidence="2" type="ORF">J5Y10_20330</name>
</gene>
<comment type="caution">
    <text evidence="2">The sequence shown here is derived from an EMBL/GenBank/DDBJ whole genome shotgun (WGS) entry which is preliminary data.</text>
</comment>